<dbReference type="EMBL" id="JAHCVI010000002">
    <property type="protein sequence ID" value="KAG7288948.1"/>
    <property type="molecule type" value="Genomic_DNA"/>
</dbReference>
<evidence type="ECO:0000313" key="2">
    <source>
        <dbReference type="Proteomes" id="UP001197093"/>
    </source>
</evidence>
<dbReference type="Proteomes" id="UP001197093">
    <property type="component" value="Unassembled WGS sequence"/>
</dbReference>
<proteinExistence type="predicted"/>
<protein>
    <submittedName>
        <fullName evidence="1">Uncharacterized protein</fullName>
    </submittedName>
</protein>
<dbReference type="SUPFAM" id="SSF51735">
    <property type="entry name" value="NAD(P)-binding Rossmann-fold domains"/>
    <property type="match status" value="1"/>
</dbReference>
<dbReference type="PANTHER" id="PTHR42820">
    <property type="entry name" value="SHORT-CHAIN DEHYDROGENASE REDUCTASE"/>
    <property type="match status" value="1"/>
</dbReference>
<sequence>MASSSPSSRVANKVCIVTGASSGIGRAIALRFAREGAAYVLCADLQGKILAATHELIAQQHGAGKAKFSKVDVTVEQEVKNMVQGV</sequence>
<dbReference type="InterPro" id="IPR002347">
    <property type="entry name" value="SDR_fam"/>
</dbReference>
<keyword evidence="2" id="KW-1185">Reference proteome</keyword>
<dbReference type="Pfam" id="PF00106">
    <property type="entry name" value="adh_short"/>
    <property type="match status" value="1"/>
</dbReference>
<dbReference type="PANTHER" id="PTHR42820:SF1">
    <property type="entry name" value="SHORT-CHAIN DEHYDROGENASE_REDUCTASE FAMILY PROTEIN"/>
    <property type="match status" value="1"/>
</dbReference>
<comment type="caution">
    <text evidence="1">The sequence shown here is derived from an EMBL/GenBank/DDBJ whole genome shotgun (WGS) entry which is preliminary data.</text>
</comment>
<organism evidence="1 2">
    <name type="scientific">Staphylotrichum longicolle</name>
    <dbReference type="NCBI Taxonomy" id="669026"/>
    <lineage>
        <taxon>Eukaryota</taxon>
        <taxon>Fungi</taxon>
        <taxon>Dikarya</taxon>
        <taxon>Ascomycota</taxon>
        <taxon>Pezizomycotina</taxon>
        <taxon>Sordariomycetes</taxon>
        <taxon>Sordariomycetidae</taxon>
        <taxon>Sordariales</taxon>
        <taxon>Chaetomiaceae</taxon>
        <taxon>Staphylotrichum</taxon>
    </lineage>
</organism>
<dbReference type="Gene3D" id="3.40.50.720">
    <property type="entry name" value="NAD(P)-binding Rossmann-like Domain"/>
    <property type="match status" value="1"/>
</dbReference>
<evidence type="ECO:0000313" key="1">
    <source>
        <dbReference type="EMBL" id="KAG7288948.1"/>
    </source>
</evidence>
<reference evidence="1" key="1">
    <citation type="submission" date="2023-02" db="EMBL/GenBank/DDBJ databases">
        <authorList>
            <person name="Palmer J.M."/>
        </authorList>
    </citation>
    <scope>NUCLEOTIDE SEQUENCE</scope>
    <source>
        <strain evidence="1">FW57</strain>
    </source>
</reference>
<dbReference type="AlphaFoldDB" id="A0AAD4I1D3"/>
<gene>
    <name evidence="1" type="ORF">NEMBOFW57_005308</name>
</gene>
<accession>A0AAD4I1D3</accession>
<name>A0AAD4I1D3_9PEZI</name>
<dbReference type="InterPro" id="IPR036291">
    <property type="entry name" value="NAD(P)-bd_dom_sf"/>
</dbReference>